<sequence length="8" mass="960">MGMWSHIV</sequence>
<evidence type="ECO:0000313" key="2">
    <source>
        <dbReference type="Proteomes" id="UP000251960"/>
    </source>
</evidence>
<evidence type="ECO:0000313" key="1">
    <source>
        <dbReference type="EMBL" id="PWZ40246.1"/>
    </source>
</evidence>
<accession>A0A3L6FZR9</accession>
<comment type="caution">
    <text evidence="1">The sequence shown here is derived from an EMBL/GenBank/DDBJ whole genome shotgun (WGS) entry which is preliminary data.</text>
</comment>
<dbReference type="EMBL" id="NCVQ01000003">
    <property type="protein sequence ID" value="PWZ40246.1"/>
    <property type="molecule type" value="Genomic_DNA"/>
</dbReference>
<name>A0A3L6FZR9_MAIZE</name>
<protein>
    <submittedName>
        <fullName evidence="1">Uncharacterized protein</fullName>
    </submittedName>
</protein>
<proteinExistence type="predicted"/>
<dbReference type="Proteomes" id="UP000251960">
    <property type="component" value="Chromosome 2"/>
</dbReference>
<reference evidence="1 2" key="1">
    <citation type="journal article" date="2018" name="Nat. Genet.">
        <title>Extensive intraspecific gene order and gene structural variations between Mo17 and other maize genomes.</title>
        <authorList>
            <person name="Sun S."/>
            <person name="Zhou Y."/>
            <person name="Chen J."/>
            <person name="Shi J."/>
            <person name="Zhao H."/>
            <person name="Zhao H."/>
            <person name="Song W."/>
            <person name="Zhang M."/>
            <person name="Cui Y."/>
            <person name="Dong X."/>
            <person name="Liu H."/>
            <person name="Ma X."/>
            <person name="Jiao Y."/>
            <person name="Wang B."/>
            <person name="Wei X."/>
            <person name="Stein J.C."/>
            <person name="Glaubitz J.C."/>
            <person name="Lu F."/>
            <person name="Yu G."/>
            <person name="Liang C."/>
            <person name="Fengler K."/>
            <person name="Li B."/>
            <person name="Rafalski A."/>
            <person name="Schnable P.S."/>
            <person name="Ware D.H."/>
            <person name="Buckler E.S."/>
            <person name="Lai J."/>
        </authorList>
    </citation>
    <scope>NUCLEOTIDE SEQUENCE [LARGE SCALE GENOMIC DNA]</scope>
    <source>
        <strain evidence="2">cv. Missouri 17</strain>
        <tissue evidence="1">Seedling</tissue>
    </source>
</reference>
<organism evidence="1 2">
    <name type="scientific">Zea mays</name>
    <name type="common">Maize</name>
    <dbReference type="NCBI Taxonomy" id="4577"/>
    <lineage>
        <taxon>Eukaryota</taxon>
        <taxon>Viridiplantae</taxon>
        <taxon>Streptophyta</taxon>
        <taxon>Embryophyta</taxon>
        <taxon>Tracheophyta</taxon>
        <taxon>Spermatophyta</taxon>
        <taxon>Magnoliopsida</taxon>
        <taxon>Liliopsida</taxon>
        <taxon>Poales</taxon>
        <taxon>Poaceae</taxon>
        <taxon>PACMAD clade</taxon>
        <taxon>Panicoideae</taxon>
        <taxon>Andropogonodae</taxon>
        <taxon>Andropogoneae</taxon>
        <taxon>Tripsacinae</taxon>
        <taxon>Zea</taxon>
    </lineage>
</organism>
<gene>
    <name evidence="1" type="ORF">Zm00014a_041060</name>
</gene>